<reference evidence="10 11" key="1">
    <citation type="journal article" date="2023" name="Sci. Data">
        <title>Genome assembly of the Korean intertidal mud-creeper Batillaria attramentaria.</title>
        <authorList>
            <person name="Patra A.K."/>
            <person name="Ho P.T."/>
            <person name="Jun S."/>
            <person name="Lee S.J."/>
            <person name="Kim Y."/>
            <person name="Won Y.J."/>
        </authorList>
    </citation>
    <scope>NUCLEOTIDE SEQUENCE [LARGE SCALE GENOMIC DNA]</scope>
    <source>
        <strain evidence="10">Wonlab-2016</strain>
    </source>
</reference>
<keyword evidence="4 6" id="KW-1133">Transmembrane helix</keyword>
<comment type="caution">
    <text evidence="10">The sequence shown here is derived from an EMBL/GenBank/DDBJ whole genome shotgun (WGS) entry which is preliminary data.</text>
</comment>
<dbReference type="EMBL" id="JACVVK020000139">
    <property type="protein sequence ID" value="KAK7489333.1"/>
    <property type="molecule type" value="Genomic_DNA"/>
</dbReference>
<sequence length="262" mass="29158">MAELFTTTTVVSLAVTAVYAIGSVGAGRYLGSKLPAVEKWILAWLVFDALIHFTLEGPFVVLSLVGTVNDSQHVMAELWKEYGKADSRWAFADPTIVSLEILTVVVDGALCLVLIYAIMARHFCRHYAQIVLCVCELYGGWMTFCPEWLTGSKSLVTNNILYLWVYLFFFNMLWVVIPLALMWHSWVDIRDNGIAPSGSGKRKEGQRINKLRDPSRLGGGEGLVVYSSMQREVYRLGGGDGPLPGGAEDVNGRYNLRSRKDQ</sequence>
<evidence type="ECO:0000256" key="3">
    <source>
        <dbReference type="ARBA" id="ARBA00022692"/>
    </source>
</evidence>
<feature type="transmembrane region" description="Helical" evidence="8">
    <location>
        <begin position="130"/>
        <end position="149"/>
    </location>
</feature>
<dbReference type="GO" id="GO:0016020">
    <property type="term" value="C:membrane"/>
    <property type="evidence" value="ECO:0007669"/>
    <property type="project" value="UniProtKB-SubCell"/>
</dbReference>
<dbReference type="PANTHER" id="PTHR14207:SF1">
    <property type="entry name" value="EMOPAMIL-BINDING PROTEIN-LIKE"/>
    <property type="match status" value="1"/>
</dbReference>
<evidence type="ECO:0000256" key="5">
    <source>
        <dbReference type="ARBA" id="ARBA00023136"/>
    </source>
</evidence>
<comment type="subcellular location">
    <subcellularLocation>
        <location evidence="1">Membrane</location>
        <topology evidence="1">Multi-pass membrane protein</topology>
    </subcellularLocation>
</comment>
<keyword evidence="5 6" id="KW-0472">Membrane</keyword>
<evidence type="ECO:0000256" key="4">
    <source>
        <dbReference type="ARBA" id="ARBA00022989"/>
    </source>
</evidence>
<evidence type="ECO:0000256" key="6">
    <source>
        <dbReference type="PROSITE-ProRule" id="PRU01087"/>
    </source>
</evidence>
<protein>
    <recommendedName>
        <fullName evidence="9">EXPERA domain-containing protein</fullName>
    </recommendedName>
</protein>
<dbReference type="AlphaFoldDB" id="A0ABD0KR20"/>
<dbReference type="InterPro" id="IPR007905">
    <property type="entry name" value="EBP"/>
</dbReference>
<evidence type="ECO:0000313" key="11">
    <source>
        <dbReference type="Proteomes" id="UP001519460"/>
    </source>
</evidence>
<dbReference type="PROSITE" id="PS51751">
    <property type="entry name" value="EXPERA"/>
    <property type="match status" value="1"/>
</dbReference>
<name>A0ABD0KR20_9CAEN</name>
<feature type="transmembrane region" description="Helical" evidence="8">
    <location>
        <begin position="161"/>
        <end position="183"/>
    </location>
</feature>
<evidence type="ECO:0000256" key="1">
    <source>
        <dbReference type="ARBA" id="ARBA00004141"/>
    </source>
</evidence>
<comment type="similarity">
    <text evidence="2">Belongs to the EBP family.</text>
</comment>
<evidence type="ECO:0000259" key="9">
    <source>
        <dbReference type="PROSITE" id="PS51751"/>
    </source>
</evidence>
<dbReference type="PANTHER" id="PTHR14207">
    <property type="entry name" value="STEROL ISOMERASE"/>
    <property type="match status" value="1"/>
</dbReference>
<gene>
    <name evidence="10" type="ORF">BaRGS_00019441</name>
</gene>
<organism evidence="10 11">
    <name type="scientific">Batillaria attramentaria</name>
    <dbReference type="NCBI Taxonomy" id="370345"/>
    <lineage>
        <taxon>Eukaryota</taxon>
        <taxon>Metazoa</taxon>
        <taxon>Spiralia</taxon>
        <taxon>Lophotrochozoa</taxon>
        <taxon>Mollusca</taxon>
        <taxon>Gastropoda</taxon>
        <taxon>Caenogastropoda</taxon>
        <taxon>Sorbeoconcha</taxon>
        <taxon>Cerithioidea</taxon>
        <taxon>Batillariidae</taxon>
        <taxon>Batillaria</taxon>
    </lineage>
</organism>
<evidence type="ECO:0000256" key="7">
    <source>
        <dbReference type="SAM" id="MobiDB-lite"/>
    </source>
</evidence>
<feature type="transmembrane region" description="Helical" evidence="8">
    <location>
        <begin position="96"/>
        <end position="118"/>
    </location>
</feature>
<feature type="domain" description="EXPERA" evidence="9">
    <location>
        <begin position="37"/>
        <end position="182"/>
    </location>
</feature>
<evidence type="ECO:0000256" key="8">
    <source>
        <dbReference type="SAM" id="Phobius"/>
    </source>
</evidence>
<accession>A0ABD0KR20</accession>
<proteinExistence type="inferred from homology"/>
<keyword evidence="3 6" id="KW-0812">Transmembrane</keyword>
<dbReference type="Pfam" id="PF05241">
    <property type="entry name" value="EBP"/>
    <property type="match status" value="1"/>
</dbReference>
<feature type="region of interest" description="Disordered" evidence="7">
    <location>
        <begin position="236"/>
        <end position="262"/>
    </location>
</feature>
<dbReference type="InterPro" id="IPR033118">
    <property type="entry name" value="EXPERA"/>
</dbReference>
<keyword evidence="11" id="KW-1185">Reference proteome</keyword>
<dbReference type="Proteomes" id="UP001519460">
    <property type="component" value="Unassembled WGS sequence"/>
</dbReference>
<evidence type="ECO:0000313" key="10">
    <source>
        <dbReference type="EMBL" id="KAK7489333.1"/>
    </source>
</evidence>
<evidence type="ECO:0000256" key="2">
    <source>
        <dbReference type="ARBA" id="ARBA00008337"/>
    </source>
</evidence>